<dbReference type="NCBIfam" id="TIGR01547">
    <property type="entry name" value="phage_term_2"/>
    <property type="match status" value="1"/>
</dbReference>
<dbReference type="Gene3D" id="3.40.50.300">
    <property type="entry name" value="P-loop containing nucleotide triphosphate hydrolases"/>
    <property type="match status" value="1"/>
</dbReference>
<evidence type="ECO:0000313" key="2">
    <source>
        <dbReference type="Proteomes" id="UP000094892"/>
    </source>
</evidence>
<accession>A0A1E3KRM4</accession>
<dbReference type="EMBL" id="MCOL01000001">
    <property type="protein sequence ID" value="ODO60716.1"/>
    <property type="molecule type" value="Genomic_DNA"/>
</dbReference>
<evidence type="ECO:0008006" key="3">
    <source>
        <dbReference type="Google" id="ProtNLM"/>
    </source>
</evidence>
<sequence>MQTPIEKISYGKKQAEFIFSPFDHLFDVNEGSIRAGKTAADDARLAMFYLATTDENHLVSAYNQELAYNLFIEGDGMGLAYIFDGASHLRRDRGGDHLALDLPSGKKKIYFKGGAKSNSANAIRGMSLGSVAYSEINLLNHEFLDETFRRTAAAKYRYHLADLNPPAPQDPIIKFFDERDAHWLHWRMSDNPVMTTKRLTEMETQLKKNPYLYKRDWLGLRVMPQGIIYDQFDQDSMTNHALIGQPVEMYFTGDAGQDDATTMSCNIVTRVRQPDGRFKFVLNRVANYYHSGTETGQTKAMSTYATELRRFILWCVNTYQLHYSMVLVDPASLALRQELIKVGVEAGKADNNGHDHVGNSKGIEVGIQRQQSLIADGQFVLVDTPDSGLANQSYDNYHFVKELGMYVRDETTGKPVDANNHAMDECRYAANYFTKKYKGGY</sequence>
<dbReference type="Proteomes" id="UP000094892">
    <property type="component" value="Unassembled WGS sequence"/>
</dbReference>
<comment type="caution">
    <text evidence="1">The sequence shown here is derived from an EMBL/GenBank/DDBJ whole genome shotgun (WGS) entry which is preliminary data.</text>
</comment>
<evidence type="ECO:0000313" key="1">
    <source>
        <dbReference type="EMBL" id="ODO60716.1"/>
    </source>
</evidence>
<dbReference type="Gene3D" id="3.30.420.280">
    <property type="match status" value="1"/>
</dbReference>
<organism evidence="1 2">
    <name type="scientific">Lactiplantibacillus plantarum</name>
    <name type="common">Lactobacillus plantarum</name>
    <dbReference type="NCBI Taxonomy" id="1590"/>
    <lineage>
        <taxon>Bacteria</taxon>
        <taxon>Bacillati</taxon>
        <taxon>Bacillota</taxon>
        <taxon>Bacilli</taxon>
        <taxon>Lactobacillales</taxon>
        <taxon>Lactobacillaceae</taxon>
        <taxon>Lactiplantibacillus</taxon>
    </lineage>
</organism>
<dbReference type="PATRIC" id="fig|1590.306.peg.662"/>
<reference evidence="1 2" key="1">
    <citation type="submission" date="2016-08" db="EMBL/GenBank/DDBJ databases">
        <title>Genome sequencing of Lactobacillus plantarum JSA22, isolated from fermented soybean paste.</title>
        <authorList>
            <person name="Choi H.S."/>
        </authorList>
    </citation>
    <scope>NUCLEOTIDE SEQUENCE [LARGE SCALE GENOMIC DNA]</scope>
    <source>
        <strain evidence="1 2">JSA22</strain>
    </source>
</reference>
<gene>
    <name evidence="1" type="ORF">LPJSA22_00663</name>
</gene>
<dbReference type="InterPro" id="IPR006437">
    <property type="entry name" value="Phage_terminase_lsu"/>
</dbReference>
<proteinExistence type="predicted"/>
<dbReference type="InterPro" id="IPR027417">
    <property type="entry name" value="P-loop_NTPase"/>
</dbReference>
<protein>
    <recommendedName>
        <fullName evidence="3">PBSX family phage terminase large subunit</fullName>
    </recommendedName>
</protein>
<dbReference type="AlphaFoldDB" id="A0A1E3KRM4"/>
<name>A0A1E3KRM4_LACPN</name>
<dbReference type="RefSeq" id="WP_069302422.1">
    <property type="nucleotide sequence ID" value="NZ_CP042255.1"/>
</dbReference>